<evidence type="ECO:0000313" key="1">
    <source>
        <dbReference type="EMBL" id="KAK5914883.1"/>
    </source>
</evidence>
<keyword evidence="2" id="KW-1185">Reference proteome</keyword>
<organism evidence="1 2">
    <name type="scientific">Champsocephalus esox</name>
    <name type="common">pike icefish</name>
    <dbReference type="NCBI Taxonomy" id="159716"/>
    <lineage>
        <taxon>Eukaryota</taxon>
        <taxon>Metazoa</taxon>
        <taxon>Chordata</taxon>
        <taxon>Craniata</taxon>
        <taxon>Vertebrata</taxon>
        <taxon>Euteleostomi</taxon>
        <taxon>Actinopterygii</taxon>
        <taxon>Neopterygii</taxon>
        <taxon>Teleostei</taxon>
        <taxon>Neoteleostei</taxon>
        <taxon>Acanthomorphata</taxon>
        <taxon>Eupercaria</taxon>
        <taxon>Perciformes</taxon>
        <taxon>Notothenioidei</taxon>
        <taxon>Channichthyidae</taxon>
        <taxon>Champsocephalus</taxon>
    </lineage>
</organism>
<accession>A0AAN8D6J7</accession>
<reference evidence="1 2" key="1">
    <citation type="journal article" date="2023" name="Mol. Biol. Evol.">
        <title>Genomics of Secondarily Temperate Adaptation in the Only Non-Antarctic Icefish.</title>
        <authorList>
            <person name="Rivera-Colon A.G."/>
            <person name="Rayamajhi N."/>
            <person name="Minhas B.F."/>
            <person name="Madrigal G."/>
            <person name="Bilyk K.T."/>
            <person name="Yoon V."/>
            <person name="Hune M."/>
            <person name="Gregory S."/>
            <person name="Cheng C.H.C."/>
            <person name="Catchen J.M."/>
        </authorList>
    </citation>
    <scope>NUCLEOTIDE SEQUENCE [LARGE SCALE GENOMIC DNA]</scope>
    <source>
        <strain evidence="1">JC2023a</strain>
    </source>
</reference>
<dbReference type="EMBL" id="JAULUE010002046">
    <property type="protein sequence ID" value="KAK5914883.1"/>
    <property type="molecule type" value="Genomic_DNA"/>
</dbReference>
<sequence length="76" mass="8904">MGCRWNRVSYEIAQLRIKTESGGTVRVEASRGKSLSVERLQPGLFVYREVEVCACCRHLQIRVSWFLWQHRVSLHT</sequence>
<dbReference type="AlphaFoldDB" id="A0AAN8D6J7"/>
<name>A0AAN8D6J7_9TELE</name>
<dbReference type="Proteomes" id="UP001335648">
    <property type="component" value="Unassembled WGS sequence"/>
</dbReference>
<protein>
    <submittedName>
        <fullName evidence="1">Uncharacterized protein</fullName>
    </submittedName>
</protein>
<comment type="caution">
    <text evidence="1">The sequence shown here is derived from an EMBL/GenBank/DDBJ whole genome shotgun (WGS) entry which is preliminary data.</text>
</comment>
<evidence type="ECO:0000313" key="2">
    <source>
        <dbReference type="Proteomes" id="UP001335648"/>
    </source>
</evidence>
<gene>
    <name evidence="1" type="ORF">CesoFtcFv8_000529</name>
</gene>
<proteinExistence type="predicted"/>